<feature type="compositionally biased region" description="Low complexity" evidence="8">
    <location>
        <begin position="241"/>
        <end position="252"/>
    </location>
</feature>
<keyword evidence="5" id="KW-0804">Transcription</keyword>
<name>A0A662YVF9_ACIRT</name>
<dbReference type="SUPFAM" id="SSF47454">
    <property type="entry name" value="A DNA-binding domain in eukaryotic transcription factors"/>
    <property type="match status" value="1"/>
</dbReference>
<comment type="similarity">
    <text evidence="1">Belongs to the bZIP family. CNC subfamily.</text>
</comment>
<dbReference type="CDD" id="cd14720">
    <property type="entry name" value="bZIP_NFE2-like"/>
    <property type="match status" value="1"/>
</dbReference>
<dbReference type="GO" id="GO:0000978">
    <property type="term" value="F:RNA polymerase II cis-regulatory region sequence-specific DNA binding"/>
    <property type="evidence" value="ECO:0007669"/>
    <property type="project" value="InterPro"/>
</dbReference>
<dbReference type="InterPro" id="IPR004826">
    <property type="entry name" value="bZIP_Maf"/>
</dbReference>
<feature type="region of interest" description="Disordered" evidence="8">
    <location>
        <begin position="113"/>
        <end position="169"/>
    </location>
</feature>
<organism evidence="10 11">
    <name type="scientific">Acipenser ruthenus</name>
    <name type="common">Sterlet sturgeon</name>
    <dbReference type="NCBI Taxonomy" id="7906"/>
    <lineage>
        <taxon>Eukaryota</taxon>
        <taxon>Metazoa</taxon>
        <taxon>Chordata</taxon>
        <taxon>Craniata</taxon>
        <taxon>Vertebrata</taxon>
        <taxon>Euteleostomi</taxon>
        <taxon>Actinopterygii</taxon>
        <taxon>Chondrostei</taxon>
        <taxon>Acipenseriformes</taxon>
        <taxon>Acipenseridae</taxon>
        <taxon>Acipenser</taxon>
    </lineage>
</organism>
<feature type="domain" description="BZIP" evidence="9">
    <location>
        <begin position="568"/>
        <end position="631"/>
    </location>
</feature>
<keyword evidence="2" id="KW-0805">Transcription regulation</keyword>
<feature type="compositionally biased region" description="Low complexity" evidence="8">
    <location>
        <begin position="416"/>
        <end position="437"/>
    </location>
</feature>
<dbReference type="GO" id="GO:0005634">
    <property type="term" value="C:nucleus"/>
    <property type="evidence" value="ECO:0007669"/>
    <property type="project" value="TreeGrafter"/>
</dbReference>
<feature type="compositionally biased region" description="Basic and acidic residues" evidence="8">
    <location>
        <begin position="199"/>
        <end position="218"/>
    </location>
</feature>
<dbReference type="Gene3D" id="1.10.880.10">
    <property type="entry name" value="Transcription factor, Skn-1-like, DNA-binding domain"/>
    <property type="match status" value="1"/>
</dbReference>
<sequence length="685" mass="75993">KMHYMKKYFTEGLIQFTIVLSLVGVRVDVDVNSYFSPLLETSLGPSSVYIQTPFHNLRDSLGGYSLHRKCPDLDYYFTTRRLLNEVKSLGTARFPITEVNAWLVHTVAREPDTDSSVVNGVQNTHSSNDNENNNEGTHSHPRQGSSQHDHQQSDQDHNTGALANPSGSELTKEDIELIDVLWRQDVAVGVGREGFGHLQRGDDHAAEDREEKETHNQDSETSLQPSDAEERERSASDNEDLPGGSPDPLSLLQGASLEPQSVLGVEVEQRWQDFLSLSELQGIETENVQPIPNPTISEIGMDISEAISQNVSLHDATQAFRTSSGVTRNEGSQTLLRLESTNSTHVDMLLSVANLTSELFPLVENCTRNATNQNPLSGFLDEAVFDQINLMGLGIEGMDNMDTQILEEPDSDSGLSLNCSSRSPGSSSSSEVSSSSSCCDDEGAVGYSSDGESDSWDAVGGAEGGSTFCSPQNSKWSPLQTAENVCHNHTYNQSPNQNVSASPLQHSGFGKLKSIKRNASEDLDLSRDERRARALRIPFSVQEIVNMPVDEFLELLSKYDLTEAQVTLIRDIRRRGKNKVAAQNCRKRKLDVISNLGNDVDELQMQKEKLLKERTQQNKSIGTMKQKLNELYRDVFSRLRDEQGRPVNPSQYSLQCNSDGSVLVVPRRLMTLQQKPDKKTKDKKH</sequence>
<evidence type="ECO:0000313" key="10">
    <source>
        <dbReference type="EMBL" id="RXN00453.1"/>
    </source>
</evidence>
<keyword evidence="6" id="KW-0539">Nucleus</keyword>
<comment type="caution">
    <text evidence="10">The sequence shown here is derived from an EMBL/GenBank/DDBJ whole genome shotgun (WGS) entry which is preliminary data.</text>
</comment>
<evidence type="ECO:0000256" key="7">
    <source>
        <dbReference type="SAM" id="Coils"/>
    </source>
</evidence>
<evidence type="ECO:0000256" key="6">
    <source>
        <dbReference type="ARBA" id="ARBA00023242"/>
    </source>
</evidence>
<feature type="compositionally biased region" description="Basic and acidic residues" evidence="8">
    <location>
        <begin position="147"/>
        <end position="157"/>
    </location>
</feature>
<reference evidence="10 11" key="1">
    <citation type="submission" date="2019-01" db="EMBL/GenBank/DDBJ databases">
        <title>Draft Genome and Complete Hox-Cluster Characterization of the Sterlet Sturgeon (Acipenser ruthenus).</title>
        <authorList>
            <person name="Wei Q."/>
        </authorList>
    </citation>
    <scope>NUCLEOTIDE SEQUENCE [LARGE SCALE GENOMIC DNA]</scope>
    <source>
        <strain evidence="10">WHYD16114868_AA</strain>
        <tissue evidence="10">Blood</tissue>
    </source>
</reference>
<proteinExistence type="inferred from homology"/>
<dbReference type="SUPFAM" id="SSF57959">
    <property type="entry name" value="Leucine zipper domain"/>
    <property type="match status" value="1"/>
</dbReference>
<keyword evidence="3" id="KW-0238">DNA-binding</keyword>
<dbReference type="Proteomes" id="UP000289886">
    <property type="component" value="Unassembled WGS sequence"/>
</dbReference>
<dbReference type="InterPro" id="IPR004827">
    <property type="entry name" value="bZIP"/>
</dbReference>
<dbReference type="PANTHER" id="PTHR24411:SF8">
    <property type="entry name" value="NUCLEAR FACTOR ERYTHROID 2-RELATED FACTOR 3"/>
    <property type="match status" value="1"/>
</dbReference>
<evidence type="ECO:0000256" key="1">
    <source>
        <dbReference type="ARBA" id="ARBA00008157"/>
    </source>
</evidence>
<accession>A0A662YVF9</accession>
<gene>
    <name evidence="10" type="ORF">EOD39_9453</name>
</gene>
<dbReference type="Pfam" id="PF03131">
    <property type="entry name" value="bZIP_Maf"/>
    <property type="match status" value="1"/>
</dbReference>
<dbReference type="InterPro" id="IPR008917">
    <property type="entry name" value="TF_DNA-bd_sf"/>
</dbReference>
<feature type="region of interest" description="Disordered" evidence="8">
    <location>
        <begin position="194"/>
        <end position="252"/>
    </location>
</feature>
<keyword evidence="4" id="KW-0010">Activator</keyword>
<dbReference type="FunFam" id="1.10.880.10:FF:000004">
    <property type="entry name" value="Nuclear factor, erythroid 2"/>
    <property type="match status" value="1"/>
</dbReference>
<feature type="region of interest" description="Disordered" evidence="8">
    <location>
        <begin position="405"/>
        <end position="459"/>
    </location>
</feature>
<evidence type="ECO:0000256" key="2">
    <source>
        <dbReference type="ARBA" id="ARBA00023015"/>
    </source>
</evidence>
<feature type="compositionally biased region" description="Low complexity" evidence="8">
    <location>
        <begin position="123"/>
        <end position="136"/>
    </location>
</feature>
<evidence type="ECO:0000256" key="3">
    <source>
        <dbReference type="ARBA" id="ARBA00023125"/>
    </source>
</evidence>
<keyword evidence="11" id="KW-1185">Reference proteome</keyword>
<dbReference type="PROSITE" id="PS00036">
    <property type="entry name" value="BZIP_BASIC"/>
    <property type="match status" value="1"/>
</dbReference>
<evidence type="ECO:0000256" key="5">
    <source>
        <dbReference type="ARBA" id="ARBA00023163"/>
    </source>
</evidence>
<keyword evidence="7" id="KW-0175">Coiled coil</keyword>
<evidence type="ECO:0000256" key="8">
    <source>
        <dbReference type="SAM" id="MobiDB-lite"/>
    </source>
</evidence>
<protein>
    <submittedName>
        <fullName evidence="10">Nuclear factor erythroid 2-related factor 1</fullName>
    </submittedName>
</protein>
<feature type="coiled-coil region" evidence="7">
    <location>
        <begin position="593"/>
        <end position="620"/>
    </location>
</feature>
<dbReference type="PROSITE" id="PS50217">
    <property type="entry name" value="BZIP"/>
    <property type="match status" value="1"/>
</dbReference>
<dbReference type="SMART" id="SM00338">
    <property type="entry name" value="BRLZ"/>
    <property type="match status" value="1"/>
</dbReference>
<evidence type="ECO:0000313" key="11">
    <source>
        <dbReference type="Proteomes" id="UP000289886"/>
    </source>
</evidence>
<dbReference type="PANTHER" id="PTHR24411">
    <property type="entry name" value="NUCLEAR FACTOR ERYTHROID 2-RELATED FACTOR"/>
    <property type="match status" value="1"/>
</dbReference>
<dbReference type="InterPro" id="IPR046347">
    <property type="entry name" value="bZIP_sf"/>
</dbReference>
<feature type="non-terminal residue" evidence="10">
    <location>
        <position position="1"/>
    </location>
</feature>
<dbReference type="AlphaFoldDB" id="A0A662YVF9"/>
<dbReference type="EMBL" id="SCEB01000179">
    <property type="protein sequence ID" value="RXN00453.1"/>
    <property type="molecule type" value="Genomic_DNA"/>
</dbReference>
<evidence type="ECO:0000259" key="9">
    <source>
        <dbReference type="PROSITE" id="PS50217"/>
    </source>
</evidence>
<dbReference type="GO" id="GO:0000981">
    <property type="term" value="F:DNA-binding transcription factor activity, RNA polymerase II-specific"/>
    <property type="evidence" value="ECO:0007669"/>
    <property type="project" value="TreeGrafter"/>
</dbReference>
<dbReference type="InterPro" id="IPR047167">
    <property type="entry name" value="NFE2-like"/>
</dbReference>
<evidence type="ECO:0000256" key="4">
    <source>
        <dbReference type="ARBA" id="ARBA00023159"/>
    </source>
</evidence>